<name>A0ABR6Z3P7_9FIRM</name>
<dbReference type="EMBL" id="WJBE01000037">
    <property type="protein sequence ID" value="MBC3901642.1"/>
    <property type="molecule type" value="Genomic_DNA"/>
</dbReference>
<evidence type="ECO:0000313" key="1">
    <source>
        <dbReference type="EMBL" id="MBC3901642.1"/>
    </source>
</evidence>
<dbReference type="RefSeq" id="WP_186895658.1">
    <property type="nucleotide sequence ID" value="NZ_WJBE01000037.1"/>
</dbReference>
<dbReference type="Proteomes" id="UP000622405">
    <property type="component" value="Unassembled WGS sequence"/>
</dbReference>
<accession>A0ABR6Z3P7</accession>
<dbReference type="InterPro" id="IPR045764">
    <property type="entry name" value="DUF6132"/>
</dbReference>
<gene>
    <name evidence="1" type="ORF">GH811_18760</name>
</gene>
<organism evidence="1 2">
    <name type="scientific">Acetobacterium malicum</name>
    <dbReference type="NCBI Taxonomy" id="52692"/>
    <lineage>
        <taxon>Bacteria</taxon>
        <taxon>Bacillati</taxon>
        <taxon>Bacillota</taxon>
        <taxon>Clostridia</taxon>
        <taxon>Eubacteriales</taxon>
        <taxon>Eubacteriaceae</taxon>
        <taxon>Acetobacterium</taxon>
    </lineage>
</organism>
<protein>
    <submittedName>
        <fullName evidence="1">YtxH domain-containing protein</fullName>
    </submittedName>
</protein>
<evidence type="ECO:0000313" key="2">
    <source>
        <dbReference type="Proteomes" id="UP000622405"/>
    </source>
</evidence>
<comment type="caution">
    <text evidence="1">The sequence shown here is derived from an EMBL/GenBank/DDBJ whole genome shotgun (WGS) entry which is preliminary data.</text>
</comment>
<dbReference type="Pfam" id="PF19628">
    <property type="entry name" value="DUF6132"/>
    <property type="match status" value="1"/>
</dbReference>
<proteinExistence type="predicted"/>
<reference evidence="1 2" key="1">
    <citation type="journal article" date="2020" name="mSystems">
        <title>Defining Genomic and Predicted Metabolic Features of the Acetobacterium Genus.</title>
        <authorList>
            <person name="Ross D.E."/>
            <person name="Marshall C.W."/>
            <person name="Gulliver D."/>
            <person name="May H.D."/>
            <person name="Norman R.S."/>
        </authorList>
    </citation>
    <scope>NUCLEOTIDE SEQUENCE [LARGE SCALE GENOMIC DNA]</scope>
    <source>
        <strain evidence="1 2">DSM 4132</strain>
    </source>
</reference>
<keyword evidence="2" id="KW-1185">Reference proteome</keyword>
<sequence>MYIKIMIGSLVGGALGLLYYKLVGCSNGSCPITAKPHRAAIYGAILGFMISSSF</sequence>